<evidence type="ECO:0000313" key="10">
    <source>
        <dbReference type="EMBL" id="QCI08715.1"/>
    </source>
</evidence>
<dbReference type="GO" id="GO:0006412">
    <property type="term" value="P:translation"/>
    <property type="evidence" value="ECO:0007669"/>
    <property type="project" value="InterPro"/>
</dbReference>
<dbReference type="GO" id="GO:0005840">
    <property type="term" value="C:ribosome"/>
    <property type="evidence" value="ECO:0007669"/>
    <property type="project" value="UniProtKB-KW"/>
</dbReference>
<evidence type="ECO:0000256" key="7">
    <source>
        <dbReference type="ARBA" id="ARBA00035208"/>
    </source>
</evidence>
<dbReference type="HAMAP" id="MF_01328_B">
    <property type="entry name" value="Ribosomal_uL4_B"/>
    <property type="match status" value="1"/>
</dbReference>
<protein>
    <recommendedName>
        <fullName evidence="7">Large ribosomal subunit protein uL4c</fullName>
    </recommendedName>
    <alternativeName>
        <fullName evidence="8">50S ribosomal protein L4, chloroplastic</fullName>
    </alternativeName>
</protein>
<geneLocation type="plastid" evidence="10"/>
<comment type="similarity">
    <text evidence="2">Belongs to the universal ribosomal protein uL4 family.</text>
</comment>
<evidence type="ECO:0000256" key="3">
    <source>
        <dbReference type="ARBA" id="ARBA00022730"/>
    </source>
</evidence>
<dbReference type="AlphaFoldDB" id="A0A4D6X4Y3"/>
<evidence type="ECO:0000256" key="4">
    <source>
        <dbReference type="ARBA" id="ARBA00022884"/>
    </source>
</evidence>
<dbReference type="Pfam" id="PF00573">
    <property type="entry name" value="Ribosomal_L4"/>
    <property type="match status" value="1"/>
</dbReference>
<dbReference type="Gene3D" id="3.40.1370.10">
    <property type="match status" value="1"/>
</dbReference>
<reference evidence="10" key="1">
    <citation type="journal article" date="2019" name="Mol. Phylogenet. Evol.">
        <title>Morphological evolution and classification of the red algal order Ceramiales inferred using plastid phylogenomics.</title>
        <authorList>
            <person name="Diaz-Tapia P."/>
            <person name="Pasella M.M."/>
            <person name="Verbruggen H."/>
            <person name="Maggs C.A."/>
        </authorList>
    </citation>
    <scope>NUCLEOTIDE SEQUENCE</scope>
    <source>
        <strain evidence="10">PD2995</strain>
    </source>
</reference>
<dbReference type="EMBL" id="MK814736">
    <property type="protein sequence ID" value="QCI08715.1"/>
    <property type="molecule type" value="Genomic_DNA"/>
</dbReference>
<evidence type="ECO:0000256" key="9">
    <source>
        <dbReference type="SAM" id="MobiDB-lite"/>
    </source>
</evidence>
<evidence type="ECO:0000256" key="2">
    <source>
        <dbReference type="ARBA" id="ARBA00010528"/>
    </source>
</evidence>
<proteinExistence type="inferred from homology"/>
<keyword evidence="6" id="KW-0687">Ribonucleoprotein</keyword>
<keyword evidence="10" id="KW-0934">Plastid</keyword>
<keyword evidence="3" id="KW-0699">rRNA-binding</keyword>
<keyword evidence="4" id="KW-0694">RNA-binding</keyword>
<keyword evidence="5 10" id="KW-0689">Ribosomal protein</keyword>
<dbReference type="PANTHER" id="PTHR10746">
    <property type="entry name" value="50S RIBOSOMAL PROTEIN L4"/>
    <property type="match status" value="1"/>
</dbReference>
<dbReference type="InterPro" id="IPR013005">
    <property type="entry name" value="Ribosomal_uL4-like"/>
</dbReference>
<dbReference type="PANTHER" id="PTHR10746:SF17">
    <property type="entry name" value="LARGE RIBOSOMAL SUBUNIT PROTEIN UL4C"/>
    <property type="match status" value="1"/>
</dbReference>
<dbReference type="InterPro" id="IPR002136">
    <property type="entry name" value="Ribosomal_uL4"/>
</dbReference>
<feature type="region of interest" description="Disordered" evidence="9">
    <location>
        <begin position="55"/>
        <end position="91"/>
    </location>
</feature>
<evidence type="ECO:0000256" key="5">
    <source>
        <dbReference type="ARBA" id="ARBA00022980"/>
    </source>
</evidence>
<dbReference type="GO" id="GO:1990904">
    <property type="term" value="C:ribonucleoprotein complex"/>
    <property type="evidence" value="ECO:0007669"/>
    <property type="project" value="UniProtKB-KW"/>
</dbReference>
<gene>
    <name evidence="10" type="primary">rpl4</name>
</gene>
<organism evidence="10">
    <name type="scientific">Sphondylothamnion multifidum</name>
    <dbReference type="NCBI Taxonomy" id="193186"/>
    <lineage>
        <taxon>Eukaryota</taxon>
        <taxon>Rhodophyta</taxon>
        <taxon>Florideophyceae</taxon>
        <taxon>Rhodymeniophycidae</taxon>
        <taxon>Ceramiales</taxon>
        <taxon>Ceramiaceae</taxon>
        <taxon>Sphondylothamnion</taxon>
    </lineage>
</organism>
<accession>A0A4D6X4Y3</accession>
<evidence type="ECO:0000256" key="1">
    <source>
        <dbReference type="ARBA" id="ARBA00004083"/>
    </source>
</evidence>
<dbReference type="GO" id="GO:0003735">
    <property type="term" value="F:structural constituent of ribosome"/>
    <property type="evidence" value="ECO:0007669"/>
    <property type="project" value="InterPro"/>
</dbReference>
<feature type="compositionally biased region" description="Basic residues" evidence="9">
    <location>
        <begin position="71"/>
        <end position="82"/>
    </location>
</feature>
<name>A0A4D6X4Y3_9FLOR</name>
<dbReference type="InterPro" id="IPR023574">
    <property type="entry name" value="Ribosomal_uL4_dom_sf"/>
</dbReference>
<evidence type="ECO:0000256" key="6">
    <source>
        <dbReference type="ARBA" id="ARBA00023274"/>
    </source>
</evidence>
<evidence type="ECO:0000256" key="8">
    <source>
        <dbReference type="ARBA" id="ARBA00035387"/>
    </source>
</evidence>
<reference evidence="10" key="2">
    <citation type="submission" date="2019-04" db="EMBL/GenBank/DDBJ databases">
        <authorList>
            <person name="Pasella M."/>
        </authorList>
    </citation>
    <scope>NUCLEOTIDE SEQUENCE</scope>
    <source>
        <strain evidence="10">PD2995</strain>
    </source>
</reference>
<comment type="function">
    <text evidence="1">Probably binds the 23S rRNA.</text>
</comment>
<dbReference type="SUPFAM" id="SSF52166">
    <property type="entry name" value="Ribosomal protein L4"/>
    <property type="match status" value="1"/>
</dbReference>
<dbReference type="NCBIfam" id="TIGR03953">
    <property type="entry name" value="rplD_bact"/>
    <property type="match status" value="1"/>
</dbReference>
<dbReference type="GO" id="GO:0019843">
    <property type="term" value="F:rRNA binding"/>
    <property type="evidence" value="ECO:0007669"/>
    <property type="project" value="UniProtKB-KW"/>
</dbReference>
<sequence>MIINKNRQYNIIKDTSKYNEENNISSTEINFKINNNDKENIYLIHRALKSQLYQRRQGNAHTKTRDEIRGGGKKPWKQKGTGRARAGSTRSPLWKGGGVIFGPRSKDYKSKINKKEKKLAIQNVIYNKFTKTLVIQKNFDNLEKPSTKSIMEYLNNLNIDRNKKIKILIIVAKKTKNLYLSLRNIPNIDLIQANQINLFALLKADTILITFDGLNIIKKIYNE</sequence>